<dbReference type="InterPro" id="IPR011545">
    <property type="entry name" value="DEAD/DEAH_box_helicase_dom"/>
</dbReference>
<proteinExistence type="inferred from homology"/>
<evidence type="ECO:0000259" key="8">
    <source>
        <dbReference type="PROSITE" id="PS51194"/>
    </source>
</evidence>
<dbReference type="InterPro" id="IPR001650">
    <property type="entry name" value="Helicase_C-like"/>
</dbReference>
<dbReference type="PANTHER" id="PTHR18934:SF99">
    <property type="entry name" value="ATP-DEPENDENT RNA HELICASE DHX37-RELATED"/>
    <property type="match status" value="1"/>
</dbReference>
<gene>
    <name evidence="9" type="ORF">Klosneuvirus_2_86</name>
</gene>
<evidence type="ECO:0000259" key="7">
    <source>
        <dbReference type="PROSITE" id="PS51192"/>
    </source>
</evidence>
<evidence type="ECO:0000256" key="4">
    <source>
        <dbReference type="ARBA" id="ARBA00022806"/>
    </source>
</evidence>
<dbReference type="GO" id="GO:0016787">
    <property type="term" value="F:hydrolase activity"/>
    <property type="evidence" value="ECO:0007669"/>
    <property type="project" value="UniProtKB-KW"/>
</dbReference>
<dbReference type="GO" id="GO:0004386">
    <property type="term" value="F:helicase activity"/>
    <property type="evidence" value="ECO:0007669"/>
    <property type="project" value="UniProtKB-KW"/>
</dbReference>
<dbReference type="EMBL" id="KY684109">
    <property type="protein sequence ID" value="ARF11650.1"/>
    <property type="molecule type" value="Genomic_DNA"/>
</dbReference>
<dbReference type="Gene3D" id="3.40.50.300">
    <property type="entry name" value="P-loop containing nucleotide triphosphate hydrolases"/>
    <property type="match status" value="2"/>
</dbReference>
<dbReference type="Pfam" id="PF00270">
    <property type="entry name" value="DEAD"/>
    <property type="match status" value="1"/>
</dbReference>
<dbReference type="SMART" id="SM00487">
    <property type="entry name" value="DEXDc"/>
    <property type="match status" value="1"/>
</dbReference>
<feature type="domain" description="Helicase C-terminal" evidence="8">
    <location>
        <begin position="248"/>
        <end position="433"/>
    </location>
</feature>
<dbReference type="Pfam" id="PF00271">
    <property type="entry name" value="Helicase_C"/>
    <property type="match status" value="1"/>
</dbReference>
<evidence type="ECO:0000313" key="9">
    <source>
        <dbReference type="EMBL" id="ARF11650.1"/>
    </source>
</evidence>
<evidence type="ECO:0000256" key="6">
    <source>
        <dbReference type="SAM" id="MobiDB-lite"/>
    </source>
</evidence>
<dbReference type="SUPFAM" id="SSF52540">
    <property type="entry name" value="P-loop containing nucleoside triphosphate hydrolases"/>
    <property type="match status" value="1"/>
</dbReference>
<feature type="domain" description="Helicase ATP-binding" evidence="7">
    <location>
        <begin position="47"/>
        <end position="211"/>
    </location>
</feature>
<evidence type="ECO:0000256" key="1">
    <source>
        <dbReference type="ARBA" id="ARBA00008792"/>
    </source>
</evidence>
<accession>A0A1V0SIV3</accession>
<dbReference type="CDD" id="cd17917">
    <property type="entry name" value="DEXHc_RHA-like"/>
    <property type="match status" value="1"/>
</dbReference>
<dbReference type="Gene3D" id="1.20.120.1080">
    <property type="match status" value="1"/>
</dbReference>
<keyword evidence="4 9" id="KW-0347">Helicase</keyword>
<dbReference type="CDD" id="cd18791">
    <property type="entry name" value="SF2_C_RHA"/>
    <property type="match status" value="1"/>
</dbReference>
<dbReference type="PANTHER" id="PTHR18934">
    <property type="entry name" value="ATP-DEPENDENT RNA HELICASE"/>
    <property type="match status" value="1"/>
</dbReference>
<dbReference type="InterPro" id="IPR014001">
    <property type="entry name" value="Helicase_ATP-bd"/>
</dbReference>
<comment type="similarity">
    <text evidence="1">Belongs to the DEAD box helicase family. DEAH subfamily.</text>
</comment>
<dbReference type="InterPro" id="IPR027417">
    <property type="entry name" value="P-loop_NTPase"/>
</dbReference>
<dbReference type="GO" id="GO:0003723">
    <property type="term" value="F:RNA binding"/>
    <property type="evidence" value="ECO:0007669"/>
    <property type="project" value="TreeGrafter"/>
</dbReference>
<evidence type="ECO:0000256" key="3">
    <source>
        <dbReference type="ARBA" id="ARBA00022801"/>
    </source>
</evidence>
<sequence>MSKNIGILDPEGKENNPLTDKPYSDKYRELVKFWSNLPVYSRAKEIISEIKKNQVILIVAETGSGKSVLIPKFTLHAYDYNAKIAMTLPKQMAAARAGEFAAETLDVKLGEEVGYKYKGSDPKFLSDKTKLLYVTDGTIVAKLLKDPKLMDYDCIIVDEVHERRVATDLLLFSLRETLRLRPEFKVILMSATINPEIFQNYYQEFKFKKIDVGGARSFPIESIFAKRDLEYKEVLEDSFKTLINILTYDDSTVSDISHDILCFITSSNEAFDMCKKLNSYIEKEKKGSTCKITCNGDIYCAELFSGLNDEKQKLALDKNLYKKDKYTRKVIFSTNVAESSLTVDGIKFVIDPGYELRSGYDPENKARTLDRILTTQAQARQRMGRAGRTEAGVCYHMYTKDTFENKMEKFPLPDIRRNDITGECLQLLDNDNIQTVEKLTKTLTEFIEPPKEDYIRNSITSLMRLGLIENNVITKLGHLINDIPYNNIFGSIAIVFGNIYNCSREVIKILSMIEASKGNMTDIFSVKEQVTSDEVNPQMSKQLQEKLDKARGKFYDKNGDHLSILKIYEKYDEQRKKHGKDYDKMKDWAYNHFLKLNTLQKAKDSFEKTKGQMYRVIKDKLNPKDYDIQYIDEINSMDLHSRILVCLLMGFRLNTAVKRNDGYNTQVVRDKNIKLNRYSFLTLKGELPKNVMYNELFISMGKSELAIVSELSKTITKLFE</sequence>
<keyword evidence="3" id="KW-0378">Hydrolase</keyword>
<dbReference type="SMART" id="SM00490">
    <property type="entry name" value="HELICc"/>
    <property type="match status" value="1"/>
</dbReference>
<evidence type="ECO:0000256" key="2">
    <source>
        <dbReference type="ARBA" id="ARBA00022741"/>
    </source>
</evidence>
<keyword evidence="2" id="KW-0547">Nucleotide-binding</keyword>
<dbReference type="PROSITE" id="PS51192">
    <property type="entry name" value="HELICASE_ATP_BIND_1"/>
    <property type="match status" value="1"/>
</dbReference>
<evidence type="ECO:0000256" key="5">
    <source>
        <dbReference type="ARBA" id="ARBA00022840"/>
    </source>
</evidence>
<feature type="region of interest" description="Disordered" evidence="6">
    <location>
        <begin position="1"/>
        <end position="21"/>
    </location>
</feature>
<protein>
    <submittedName>
        <fullName evidence="9">HrpA-like RNA helicase</fullName>
    </submittedName>
</protein>
<dbReference type="PROSITE" id="PS51194">
    <property type="entry name" value="HELICASE_CTER"/>
    <property type="match status" value="1"/>
</dbReference>
<keyword evidence="5" id="KW-0067">ATP-binding</keyword>
<reference evidence="9" key="1">
    <citation type="journal article" date="2017" name="Science">
        <title>Giant viruses with an expanded complement of translation system components.</title>
        <authorList>
            <person name="Schulz F."/>
            <person name="Yutin N."/>
            <person name="Ivanova N.N."/>
            <person name="Ortega D.R."/>
            <person name="Lee T.K."/>
            <person name="Vierheilig J."/>
            <person name="Daims H."/>
            <person name="Horn M."/>
            <person name="Wagner M."/>
            <person name="Jensen G.J."/>
            <person name="Kyrpides N.C."/>
            <person name="Koonin E.V."/>
            <person name="Woyke T."/>
        </authorList>
    </citation>
    <scope>NUCLEOTIDE SEQUENCE</scope>
    <source>
        <strain evidence="9">KNV1</strain>
    </source>
</reference>
<name>A0A1V0SIV3_9VIRU</name>
<dbReference type="GO" id="GO:0005524">
    <property type="term" value="F:ATP binding"/>
    <property type="evidence" value="ECO:0007669"/>
    <property type="project" value="UniProtKB-KW"/>
</dbReference>
<organism evidence="9">
    <name type="scientific">Klosneuvirus KNV1</name>
    <dbReference type="NCBI Taxonomy" id="1977640"/>
    <lineage>
        <taxon>Viruses</taxon>
        <taxon>Varidnaviria</taxon>
        <taxon>Bamfordvirae</taxon>
        <taxon>Nucleocytoviricota</taxon>
        <taxon>Megaviricetes</taxon>
        <taxon>Imitervirales</taxon>
        <taxon>Mimiviridae</taxon>
        <taxon>Klosneuvirinae</taxon>
        <taxon>Klosneuvirus</taxon>
    </lineage>
</organism>